<dbReference type="OrthoDB" id="2659729at2759"/>
<dbReference type="AlphaFoldDB" id="A0A0D0E9I9"/>
<dbReference type="InterPro" id="IPR036397">
    <property type="entry name" value="RNaseH_sf"/>
</dbReference>
<gene>
    <name evidence="1" type="ORF">PAXRUDRAFT_82520</name>
</gene>
<organism evidence="1 2">
    <name type="scientific">Paxillus rubicundulus Ve08.2h10</name>
    <dbReference type="NCBI Taxonomy" id="930991"/>
    <lineage>
        <taxon>Eukaryota</taxon>
        <taxon>Fungi</taxon>
        <taxon>Dikarya</taxon>
        <taxon>Basidiomycota</taxon>
        <taxon>Agaricomycotina</taxon>
        <taxon>Agaricomycetes</taxon>
        <taxon>Agaricomycetidae</taxon>
        <taxon>Boletales</taxon>
        <taxon>Paxilineae</taxon>
        <taxon>Paxillaceae</taxon>
        <taxon>Paxillus</taxon>
    </lineage>
</organism>
<proteinExistence type="predicted"/>
<dbReference type="InterPro" id="IPR012337">
    <property type="entry name" value="RNaseH-like_sf"/>
</dbReference>
<sequence length="71" mass="7990">MDIIDDYSSYMWTGLKVGVFHSDNGELKCNDMKAWLSSQGTSHQFSSVCTSTQNSHVERVHCTLMGKAWAM</sequence>
<dbReference type="Proteomes" id="UP000054538">
    <property type="component" value="Unassembled WGS sequence"/>
</dbReference>
<dbReference type="GO" id="GO:0003676">
    <property type="term" value="F:nucleic acid binding"/>
    <property type="evidence" value="ECO:0007669"/>
    <property type="project" value="InterPro"/>
</dbReference>
<dbReference type="InParanoid" id="A0A0D0E9I9"/>
<evidence type="ECO:0000313" key="1">
    <source>
        <dbReference type="EMBL" id="KIK99434.1"/>
    </source>
</evidence>
<reference evidence="2" key="2">
    <citation type="submission" date="2015-01" db="EMBL/GenBank/DDBJ databases">
        <title>Evolutionary Origins and Diversification of the Mycorrhizal Mutualists.</title>
        <authorList>
            <consortium name="DOE Joint Genome Institute"/>
            <consortium name="Mycorrhizal Genomics Consortium"/>
            <person name="Kohler A."/>
            <person name="Kuo A."/>
            <person name="Nagy L.G."/>
            <person name="Floudas D."/>
            <person name="Copeland A."/>
            <person name="Barry K.W."/>
            <person name="Cichocki N."/>
            <person name="Veneault-Fourrey C."/>
            <person name="LaButti K."/>
            <person name="Lindquist E.A."/>
            <person name="Lipzen A."/>
            <person name="Lundell T."/>
            <person name="Morin E."/>
            <person name="Murat C."/>
            <person name="Riley R."/>
            <person name="Ohm R."/>
            <person name="Sun H."/>
            <person name="Tunlid A."/>
            <person name="Henrissat B."/>
            <person name="Grigoriev I.V."/>
            <person name="Hibbett D.S."/>
            <person name="Martin F."/>
        </authorList>
    </citation>
    <scope>NUCLEOTIDE SEQUENCE [LARGE SCALE GENOMIC DNA]</scope>
    <source>
        <strain evidence="2">Ve08.2h10</strain>
    </source>
</reference>
<keyword evidence="2" id="KW-1185">Reference proteome</keyword>
<reference evidence="1 2" key="1">
    <citation type="submission" date="2014-04" db="EMBL/GenBank/DDBJ databases">
        <authorList>
            <consortium name="DOE Joint Genome Institute"/>
            <person name="Kuo A."/>
            <person name="Kohler A."/>
            <person name="Jargeat P."/>
            <person name="Nagy L.G."/>
            <person name="Floudas D."/>
            <person name="Copeland A."/>
            <person name="Barry K.W."/>
            <person name="Cichocki N."/>
            <person name="Veneault-Fourrey C."/>
            <person name="LaButti K."/>
            <person name="Lindquist E.A."/>
            <person name="Lipzen A."/>
            <person name="Lundell T."/>
            <person name="Morin E."/>
            <person name="Murat C."/>
            <person name="Sun H."/>
            <person name="Tunlid A."/>
            <person name="Henrissat B."/>
            <person name="Grigoriev I.V."/>
            <person name="Hibbett D.S."/>
            <person name="Martin F."/>
            <person name="Nordberg H.P."/>
            <person name="Cantor M.N."/>
            <person name="Hua S.X."/>
        </authorList>
    </citation>
    <scope>NUCLEOTIDE SEQUENCE [LARGE SCALE GENOMIC DNA]</scope>
    <source>
        <strain evidence="1 2">Ve08.2h10</strain>
    </source>
</reference>
<dbReference type="HOGENOM" id="CLU_200849_0_0_1"/>
<protein>
    <recommendedName>
        <fullName evidence="3">Integrase catalytic domain-containing protein</fullName>
    </recommendedName>
</protein>
<name>A0A0D0E9I9_9AGAM</name>
<dbReference type="EMBL" id="KN824860">
    <property type="protein sequence ID" value="KIK99434.1"/>
    <property type="molecule type" value="Genomic_DNA"/>
</dbReference>
<dbReference type="Gene3D" id="3.30.420.10">
    <property type="entry name" value="Ribonuclease H-like superfamily/Ribonuclease H"/>
    <property type="match status" value="1"/>
</dbReference>
<accession>A0A0D0E9I9</accession>
<evidence type="ECO:0008006" key="3">
    <source>
        <dbReference type="Google" id="ProtNLM"/>
    </source>
</evidence>
<feature type="non-terminal residue" evidence="1">
    <location>
        <position position="71"/>
    </location>
</feature>
<evidence type="ECO:0000313" key="2">
    <source>
        <dbReference type="Proteomes" id="UP000054538"/>
    </source>
</evidence>
<dbReference type="SUPFAM" id="SSF53098">
    <property type="entry name" value="Ribonuclease H-like"/>
    <property type="match status" value="1"/>
</dbReference>